<dbReference type="Proteomes" id="UP000789405">
    <property type="component" value="Unassembled WGS sequence"/>
</dbReference>
<feature type="region of interest" description="Disordered" evidence="1">
    <location>
        <begin position="1"/>
        <end position="88"/>
    </location>
</feature>
<organism evidence="3 4">
    <name type="scientific">Dentiscutata erythropus</name>
    <dbReference type="NCBI Taxonomy" id="1348616"/>
    <lineage>
        <taxon>Eukaryota</taxon>
        <taxon>Fungi</taxon>
        <taxon>Fungi incertae sedis</taxon>
        <taxon>Mucoromycota</taxon>
        <taxon>Glomeromycotina</taxon>
        <taxon>Glomeromycetes</taxon>
        <taxon>Diversisporales</taxon>
        <taxon>Gigasporaceae</taxon>
        <taxon>Dentiscutata</taxon>
    </lineage>
</organism>
<evidence type="ECO:0000259" key="2">
    <source>
        <dbReference type="PROSITE" id="PS50245"/>
    </source>
</evidence>
<feature type="non-terminal residue" evidence="3">
    <location>
        <position position="1"/>
    </location>
</feature>
<dbReference type="SMART" id="SM01052">
    <property type="entry name" value="CAP_GLY"/>
    <property type="match status" value="1"/>
</dbReference>
<proteinExistence type="predicted"/>
<evidence type="ECO:0000256" key="1">
    <source>
        <dbReference type="SAM" id="MobiDB-lite"/>
    </source>
</evidence>
<reference evidence="3" key="1">
    <citation type="submission" date="2021-06" db="EMBL/GenBank/DDBJ databases">
        <authorList>
            <person name="Kallberg Y."/>
            <person name="Tangrot J."/>
            <person name="Rosling A."/>
        </authorList>
    </citation>
    <scope>NUCLEOTIDE SEQUENCE</scope>
    <source>
        <strain evidence="3">MA453B</strain>
    </source>
</reference>
<dbReference type="SUPFAM" id="SSF74924">
    <property type="entry name" value="Cap-Gly domain"/>
    <property type="match status" value="1"/>
</dbReference>
<dbReference type="AlphaFoldDB" id="A0A9N9KE60"/>
<dbReference type="PANTHER" id="PTHR18916">
    <property type="entry name" value="DYNACTIN 1-RELATED MICROTUBULE-BINDING"/>
    <property type="match status" value="1"/>
</dbReference>
<keyword evidence="4" id="KW-1185">Reference proteome</keyword>
<feature type="domain" description="CAP-Gly" evidence="2">
    <location>
        <begin position="112"/>
        <end position="154"/>
    </location>
</feature>
<sequence length="161" mass="17440">QLKYDDAHQRRGRGRDRDRNYSPKSSRASSIASASSATSSTTTSSHHRRKRSPSINSTSTTITNNSNGKITSLQPKSHQTKLATTPNPDISVGRRVILPTKNNAPGIIQFLGETEFAKGIWVGIELDNAVGKNNGVVASIKYFAAANNHGIFVRPDSLLLI</sequence>
<dbReference type="Gene3D" id="2.30.30.190">
    <property type="entry name" value="CAP Gly-rich-like domain"/>
    <property type="match status" value="1"/>
</dbReference>
<feature type="compositionally biased region" description="Basic and acidic residues" evidence="1">
    <location>
        <begin position="1"/>
        <end position="21"/>
    </location>
</feature>
<dbReference type="InterPro" id="IPR036859">
    <property type="entry name" value="CAP-Gly_dom_sf"/>
</dbReference>
<gene>
    <name evidence="3" type="ORF">DERYTH_LOCUS27692</name>
</gene>
<dbReference type="Pfam" id="PF01302">
    <property type="entry name" value="CAP_GLY"/>
    <property type="match status" value="1"/>
</dbReference>
<dbReference type="PROSITE" id="PS50245">
    <property type="entry name" value="CAP_GLY_2"/>
    <property type="match status" value="1"/>
</dbReference>
<evidence type="ECO:0000313" key="4">
    <source>
        <dbReference type="Proteomes" id="UP000789405"/>
    </source>
</evidence>
<comment type="caution">
    <text evidence="3">The sequence shown here is derived from an EMBL/GenBank/DDBJ whole genome shotgun (WGS) entry which is preliminary data.</text>
</comment>
<accession>A0A9N9KE60</accession>
<dbReference type="OrthoDB" id="2130750at2759"/>
<evidence type="ECO:0000313" key="3">
    <source>
        <dbReference type="EMBL" id="CAG8824394.1"/>
    </source>
</evidence>
<name>A0A9N9KE60_9GLOM</name>
<feature type="compositionally biased region" description="Low complexity" evidence="1">
    <location>
        <begin position="53"/>
        <end position="67"/>
    </location>
</feature>
<feature type="compositionally biased region" description="Low complexity" evidence="1">
    <location>
        <begin position="22"/>
        <end position="44"/>
    </location>
</feature>
<feature type="compositionally biased region" description="Polar residues" evidence="1">
    <location>
        <begin position="68"/>
        <end position="88"/>
    </location>
</feature>
<feature type="non-terminal residue" evidence="3">
    <location>
        <position position="161"/>
    </location>
</feature>
<dbReference type="EMBL" id="CAJVPY010064775">
    <property type="protein sequence ID" value="CAG8824394.1"/>
    <property type="molecule type" value="Genomic_DNA"/>
</dbReference>
<protein>
    <submittedName>
        <fullName evidence="3">14191_t:CDS:1</fullName>
    </submittedName>
</protein>
<dbReference type="InterPro" id="IPR000938">
    <property type="entry name" value="CAP-Gly_domain"/>
</dbReference>